<accession>A0A0A9Z9S7</accession>
<reference evidence="1" key="2">
    <citation type="submission" date="2014-07" db="EMBL/GenBank/DDBJ databases">
        <authorList>
            <person name="Hull J."/>
        </authorList>
    </citation>
    <scope>NUCLEOTIDE SEQUENCE</scope>
</reference>
<gene>
    <name evidence="1" type="primary">harbi1_4</name>
    <name evidence="1" type="ORF">CM83_74100</name>
</gene>
<reference evidence="1" key="1">
    <citation type="journal article" date="2014" name="PLoS ONE">
        <title>Transcriptome-Based Identification of ABC Transporters in the Western Tarnished Plant Bug Lygus hesperus.</title>
        <authorList>
            <person name="Hull J.J."/>
            <person name="Chaney K."/>
            <person name="Geib S.M."/>
            <person name="Fabrick J.A."/>
            <person name="Brent C.S."/>
            <person name="Walsh D."/>
            <person name="Lavine L.C."/>
        </authorList>
    </citation>
    <scope>NUCLEOTIDE SEQUENCE</scope>
</reference>
<name>A0A0A9Z9S7_LYGHE</name>
<dbReference type="AlphaFoldDB" id="A0A0A9Z9S7"/>
<proteinExistence type="predicted"/>
<dbReference type="EMBL" id="GBHO01002420">
    <property type="protein sequence ID" value="JAG41184.1"/>
    <property type="molecule type" value="Transcribed_RNA"/>
</dbReference>
<evidence type="ECO:0000313" key="1">
    <source>
        <dbReference type="EMBL" id="JAG41184.1"/>
    </source>
</evidence>
<organism evidence="1">
    <name type="scientific">Lygus hesperus</name>
    <name type="common">Western plant bug</name>
    <dbReference type="NCBI Taxonomy" id="30085"/>
    <lineage>
        <taxon>Eukaryota</taxon>
        <taxon>Metazoa</taxon>
        <taxon>Ecdysozoa</taxon>
        <taxon>Arthropoda</taxon>
        <taxon>Hexapoda</taxon>
        <taxon>Insecta</taxon>
        <taxon>Pterygota</taxon>
        <taxon>Neoptera</taxon>
        <taxon>Paraneoptera</taxon>
        <taxon>Hemiptera</taxon>
        <taxon>Heteroptera</taxon>
        <taxon>Panheteroptera</taxon>
        <taxon>Cimicomorpha</taxon>
        <taxon>Miridae</taxon>
        <taxon>Mirini</taxon>
        <taxon>Lygus</taxon>
    </lineage>
</organism>
<protein>
    <submittedName>
        <fullName evidence="1">Putative nuclease HARBI1</fullName>
    </submittedName>
</protein>
<sequence>MGPRRLRHRVCQPNFDTWSKRDFFQRFRLSKEGAAYVLNLIRPQISADSRGHPVSPEEKLLTTLSFYASGAFFSVCGDRHDLPKATVCRIVHQVSDAIARLANRFICMPQSEREKTETRKKVS</sequence>